<evidence type="ECO:0000313" key="1">
    <source>
        <dbReference type="EMBL" id="JAH24684.1"/>
    </source>
</evidence>
<protein>
    <submittedName>
        <fullName evidence="1">Uncharacterized protein</fullName>
    </submittedName>
</protein>
<reference evidence="1" key="2">
    <citation type="journal article" date="2015" name="Fish Shellfish Immunol.">
        <title>Early steps in the European eel (Anguilla anguilla)-Vibrio vulnificus interaction in the gills: Role of the RtxA13 toxin.</title>
        <authorList>
            <person name="Callol A."/>
            <person name="Pajuelo D."/>
            <person name="Ebbesson L."/>
            <person name="Teles M."/>
            <person name="MacKenzie S."/>
            <person name="Amaro C."/>
        </authorList>
    </citation>
    <scope>NUCLEOTIDE SEQUENCE</scope>
</reference>
<dbReference type="EMBL" id="GBXM01083893">
    <property type="protein sequence ID" value="JAH24684.1"/>
    <property type="molecule type" value="Transcribed_RNA"/>
</dbReference>
<dbReference type="AlphaFoldDB" id="A0A0E9R6D4"/>
<proteinExistence type="predicted"/>
<sequence length="39" mass="4392">MCPSGRKAPLGLRHMSALWRELIVYCHKRTGLEKGPVLS</sequence>
<organism evidence="1">
    <name type="scientific">Anguilla anguilla</name>
    <name type="common">European freshwater eel</name>
    <name type="synonym">Muraena anguilla</name>
    <dbReference type="NCBI Taxonomy" id="7936"/>
    <lineage>
        <taxon>Eukaryota</taxon>
        <taxon>Metazoa</taxon>
        <taxon>Chordata</taxon>
        <taxon>Craniata</taxon>
        <taxon>Vertebrata</taxon>
        <taxon>Euteleostomi</taxon>
        <taxon>Actinopterygii</taxon>
        <taxon>Neopterygii</taxon>
        <taxon>Teleostei</taxon>
        <taxon>Anguilliformes</taxon>
        <taxon>Anguillidae</taxon>
        <taxon>Anguilla</taxon>
    </lineage>
</organism>
<name>A0A0E9R6D4_ANGAN</name>
<accession>A0A0E9R6D4</accession>
<reference evidence="1" key="1">
    <citation type="submission" date="2014-11" db="EMBL/GenBank/DDBJ databases">
        <authorList>
            <person name="Amaro Gonzalez C."/>
        </authorList>
    </citation>
    <scope>NUCLEOTIDE SEQUENCE</scope>
</reference>